<dbReference type="PANTHER" id="PTHR11496:SF102">
    <property type="entry name" value="ALCOHOL DEHYDROGENASE 4"/>
    <property type="match status" value="1"/>
</dbReference>
<dbReference type="Gene3D" id="3.40.50.1970">
    <property type="match status" value="1"/>
</dbReference>
<evidence type="ECO:0000259" key="5">
    <source>
        <dbReference type="Pfam" id="PF25137"/>
    </source>
</evidence>
<organism evidence="7 8">
    <name type="scientific">Aerophobetes bacterium</name>
    <dbReference type="NCBI Taxonomy" id="2030807"/>
    <lineage>
        <taxon>Bacteria</taxon>
        <taxon>Candidatus Aerophobota</taxon>
    </lineage>
</organism>
<dbReference type="Pfam" id="PF00465">
    <property type="entry name" value="Fe-ADH"/>
    <property type="match status" value="1"/>
</dbReference>
<evidence type="ECO:0000313" key="8">
    <source>
        <dbReference type="Proteomes" id="UP000267654"/>
    </source>
</evidence>
<dbReference type="PANTHER" id="PTHR11496">
    <property type="entry name" value="ALCOHOL DEHYDROGENASE"/>
    <property type="match status" value="1"/>
</dbReference>
<protein>
    <submittedName>
        <fullName evidence="7">Iron-containing alcohol dehydrogenase</fullName>
    </submittedName>
</protein>
<dbReference type="SUPFAM" id="SSF56796">
    <property type="entry name" value="Dehydroquinate synthase-like"/>
    <property type="match status" value="1"/>
</dbReference>
<feature type="domain" description="Alcohol dehydrogenase iron-type/glycerol dehydrogenase GldA" evidence="4">
    <location>
        <begin position="7"/>
        <end position="176"/>
    </location>
</feature>
<dbReference type="FunFam" id="3.40.50.1970:FF:000003">
    <property type="entry name" value="Alcohol dehydrogenase, iron-containing"/>
    <property type="match status" value="1"/>
</dbReference>
<sequence>MISLMYPQHIIFGKGVINQLGERVGSLGSKALLVTGRSAMRKSGILEKVINQLSSNQIDVELFDKVEHDPSLTTVAEGIDEARKKDVSVVIGLGGGSAMDSAKTIAVIAKEEGTLEDYHEGKLKIKRPGLPFVAVPTTAGTGAEITNNAVLTNREKKLKKSIRSPFMIAKVALVDPELTLSCPPSLTAHSGMDALTQAIESFISKGSNPITDTLALRAIELIFYNLPLAFEDGSNISTREKVALGSLLSAMAFSNSGLGAVHGLSHPLGAHYNIPHGLACAVLLPWVLEYNLPVCKEKMDIIAKKIGVKRGEDVPDIIRDLLNKLKIPLTFKEWGIKKEDIPVLVRKSRSGSMAKNPREATDEDLENILKKVI</sequence>
<dbReference type="AlphaFoldDB" id="A0A662DI43"/>
<evidence type="ECO:0000259" key="4">
    <source>
        <dbReference type="Pfam" id="PF00465"/>
    </source>
</evidence>
<dbReference type="InterPro" id="IPR001670">
    <property type="entry name" value="ADH_Fe/GldA"/>
</dbReference>
<evidence type="ECO:0000256" key="3">
    <source>
        <dbReference type="ARBA" id="ARBA00023027"/>
    </source>
</evidence>
<dbReference type="CDD" id="cd08183">
    <property type="entry name" value="Fe-ADH-like"/>
    <property type="match status" value="1"/>
</dbReference>
<dbReference type="InterPro" id="IPR039697">
    <property type="entry name" value="Alcohol_dehydrogenase_Fe"/>
</dbReference>
<dbReference type="Gene3D" id="1.20.1090.10">
    <property type="entry name" value="Dehydroquinate synthase-like - alpha domain"/>
    <property type="match status" value="1"/>
</dbReference>
<evidence type="ECO:0000256" key="1">
    <source>
        <dbReference type="ARBA" id="ARBA00007358"/>
    </source>
</evidence>
<dbReference type="Proteomes" id="UP000885660">
    <property type="component" value="Unassembled WGS sequence"/>
</dbReference>
<evidence type="ECO:0000256" key="2">
    <source>
        <dbReference type="ARBA" id="ARBA00023002"/>
    </source>
</evidence>
<dbReference type="PROSITE" id="PS00060">
    <property type="entry name" value="ADH_IRON_2"/>
    <property type="match status" value="1"/>
</dbReference>
<dbReference type="FunFam" id="1.20.1090.10:FF:000001">
    <property type="entry name" value="Aldehyde-alcohol dehydrogenase"/>
    <property type="match status" value="1"/>
</dbReference>
<gene>
    <name evidence="7" type="ORF">DRI96_02735</name>
    <name evidence="6" type="ORF">ENG47_04600</name>
</gene>
<dbReference type="InterPro" id="IPR056798">
    <property type="entry name" value="ADH_Fe_C"/>
</dbReference>
<evidence type="ECO:0000313" key="6">
    <source>
        <dbReference type="EMBL" id="HDN85016.1"/>
    </source>
</evidence>
<comment type="caution">
    <text evidence="7">The sequence shown here is derived from an EMBL/GenBank/DDBJ whole genome shotgun (WGS) entry which is preliminary data.</text>
</comment>
<dbReference type="EMBL" id="QMQB01000080">
    <property type="protein sequence ID" value="RLE13596.1"/>
    <property type="molecule type" value="Genomic_DNA"/>
</dbReference>
<evidence type="ECO:0000313" key="7">
    <source>
        <dbReference type="EMBL" id="RLE13596.1"/>
    </source>
</evidence>
<accession>A0A662DI43</accession>
<keyword evidence="2" id="KW-0560">Oxidoreductase</keyword>
<dbReference type="InterPro" id="IPR018211">
    <property type="entry name" value="ADH_Fe_CS"/>
</dbReference>
<name>A0A662DI43_UNCAE</name>
<feature type="domain" description="Fe-containing alcohol dehydrogenase-like C-terminal" evidence="5">
    <location>
        <begin position="187"/>
        <end position="372"/>
    </location>
</feature>
<dbReference type="PROSITE" id="PS00913">
    <property type="entry name" value="ADH_IRON_1"/>
    <property type="match status" value="1"/>
</dbReference>
<dbReference type="GO" id="GO:0004022">
    <property type="term" value="F:alcohol dehydrogenase (NAD+) activity"/>
    <property type="evidence" value="ECO:0007669"/>
    <property type="project" value="TreeGrafter"/>
</dbReference>
<reference evidence="7 8" key="1">
    <citation type="submission" date="2018-06" db="EMBL/GenBank/DDBJ databases">
        <title>Extensive metabolic versatility and redundancy in microbially diverse, dynamic hydrothermal sediments.</title>
        <authorList>
            <person name="Dombrowski N."/>
            <person name="Teske A."/>
            <person name="Baker B.J."/>
        </authorList>
    </citation>
    <scope>NUCLEOTIDE SEQUENCE [LARGE SCALE GENOMIC DNA]</scope>
    <source>
        <strain evidence="7">B19_G9</strain>
    </source>
</reference>
<dbReference type="Pfam" id="PF25137">
    <property type="entry name" value="ADH_Fe_C"/>
    <property type="match status" value="1"/>
</dbReference>
<dbReference type="Proteomes" id="UP000267654">
    <property type="component" value="Unassembled WGS sequence"/>
</dbReference>
<dbReference type="EMBL" id="DRBC01000276">
    <property type="protein sequence ID" value="HDN85016.1"/>
    <property type="molecule type" value="Genomic_DNA"/>
</dbReference>
<comment type="similarity">
    <text evidence="1">Belongs to the iron-containing alcohol dehydrogenase family.</text>
</comment>
<reference evidence="6" key="2">
    <citation type="journal article" date="2020" name="mSystems">
        <title>Genome- and Community-Level Interaction Insights into Carbon Utilization and Element Cycling Functions of Hydrothermarchaeota in Hydrothermal Sediment.</title>
        <authorList>
            <person name="Zhou Z."/>
            <person name="Liu Y."/>
            <person name="Xu W."/>
            <person name="Pan J."/>
            <person name="Luo Z.H."/>
            <person name="Li M."/>
        </authorList>
    </citation>
    <scope>NUCLEOTIDE SEQUENCE [LARGE SCALE GENOMIC DNA]</scope>
    <source>
        <strain evidence="6">HyVt-219</strain>
    </source>
</reference>
<dbReference type="GO" id="GO:0046872">
    <property type="term" value="F:metal ion binding"/>
    <property type="evidence" value="ECO:0007669"/>
    <property type="project" value="InterPro"/>
</dbReference>
<proteinExistence type="inferred from homology"/>
<keyword evidence="3" id="KW-0520">NAD</keyword>